<name>A0A1I8G2G7_9PLAT</name>
<evidence type="ECO:0000313" key="4">
    <source>
        <dbReference type="WBParaSite" id="maker-uti_cns_0000707-snap-gene-0.2-mRNA-1"/>
    </source>
</evidence>
<dbReference type="OrthoDB" id="9976386at2759"/>
<dbReference type="InterPro" id="IPR028011">
    <property type="entry name" value="DUF4476"/>
</dbReference>
<proteinExistence type="predicted"/>
<evidence type="ECO:0000259" key="1">
    <source>
        <dbReference type="Pfam" id="PF14771"/>
    </source>
</evidence>
<dbReference type="WBParaSite" id="maker-uti_cns_0000707-snap-gene-0.2-mRNA-1">
    <property type="protein sequence ID" value="maker-uti_cns_0000707-snap-gene-0.2-mRNA-1"/>
    <property type="gene ID" value="maker-uti_cns_0000707-snap-gene-0.2"/>
</dbReference>
<reference evidence="3 4" key="1">
    <citation type="submission" date="2016-11" db="UniProtKB">
        <authorList>
            <consortium name="WormBaseParasite"/>
        </authorList>
    </citation>
    <scope>IDENTIFICATION</scope>
</reference>
<dbReference type="AlphaFoldDB" id="A0A1I8G2G7"/>
<keyword evidence="2" id="KW-1185">Reference proteome</keyword>
<dbReference type="Proteomes" id="UP000095280">
    <property type="component" value="Unplaced"/>
</dbReference>
<evidence type="ECO:0000313" key="3">
    <source>
        <dbReference type="WBParaSite" id="maker-uti_cns_0000614-snap-gene-1.5-mRNA-1"/>
    </source>
</evidence>
<feature type="domain" description="DUF4476" evidence="1">
    <location>
        <begin position="40"/>
        <end position="124"/>
    </location>
</feature>
<accession>A0A1I8G2G7</accession>
<dbReference type="WBParaSite" id="maker-uti_cns_0000614-snap-gene-1.5-mRNA-1">
    <property type="protein sequence ID" value="maker-uti_cns_0000614-snap-gene-1.5-mRNA-1"/>
    <property type="gene ID" value="maker-uti_cns_0000614-snap-gene-1.5"/>
</dbReference>
<sequence length="227" mass="25094">MTSPITVDNYNQLVCAIGSTSVDKRRKFELIINSRGILAYDQLIRLLQTFKDSADKVKAIRLLEKRLDRMTCQQAAEILCGFSLCGNDRLSALEVLKRHLIDHQSTVGIEFLLSAFDNEGDKLKALAIAQTVSHFVADRLAAGGHQGYAAVGGLHTQNWPLDQHLYGSLEEQAMRLPGRGRQSLPVHAQPGKLNSLYSSQASFAYPADRSCYQSRPYMSAVPAPDEC</sequence>
<dbReference type="Pfam" id="PF14771">
    <property type="entry name" value="DUF4476"/>
    <property type="match status" value="1"/>
</dbReference>
<organism evidence="2 4">
    <name type="scientific">Macrostomum lignano</name>
    <dbReference type="NCBI Taxonomy" id="282301"/>
    <lineage>
        <taxon>Eukaryota</taxon>
        <taxon>Metazoa</taxon>
        <taxon>Spiralia</taxon>
        <taxon>Lophotrochozoa</taxon>
        <taxon>Platyhelminthes</taxon>
        <taxon>Rhabditophora</taxon>
        <taxon>Macrostomorpha</taxon>
        <taxon>Macrostomida</taxon>
        <taxon>Macrostomidae</taxon>
        <taxon>Macrostomum</taxon>
    </lineage>
</organism>
<protein>
    <submittedName>
        <fullName evidence="3 4">DUF4476 domain-containing protein</fullName>
    </submittedName>
</protein>
<evidence type="ECO:0000313" key="2">
    <source>
        <dbReference type="Proteomes" id="UP000095280"/>
    </source>
</evidence>